<dbReference type="PANTHER" id="PTHR11071:SF561">
    <property type="entry name" value="PEPTIDYL-PROLYL CIS-TRANS ISOMERASE D-RELATED"/>
    <property type="match status" value="1"/>
</dbReference>
<reference evidence="6" key="2">
    <citation type="submission" date="2020-11" db="EMBL/GenBank/DDBJ databases">
        <authorList>
            <consortium name="DOE Joint Genome Institute"/>
            <person name="Kuo A."/>
            <person name="Miyauchi S."/>
            <person name="Kiss E."/>
            <person name="Drula E."/>
            <person name="Kohler A."/>
            <person name="Sanchez-Garcia M."/>
            <person name="Andreopoulos B."/>
            <person name="Barry K.W."/>
            <person name="Bonito G."/>
            <person name="Buee M."/>
            <person name="Carver A."/>
            <person name="Chen C."/>
            <person name="Cichocki N."/>
            <person name="Clum A."/>
            <person name="Culley D."/>
            <person name="Crous P.W."/>
            <person name="Fauchery L."/>
            <person name="Girlanda M."/>
            <person name="Hayes R."/>
            <person name="Keri Z."/>
            <person name="Labutti K."/>
            <person name="Lipzen A."/>
            <person name="Lombard V."/>
            <person name="Magnuson J."/>
            <person name="Maillard F."/>
            <person name="Morin E."/>
            <person name="Murat C."/>
            <person name="Nolan M."/>
            <person name="Ohm R."/>
            <person name="Pangilinan J."/>
            <person name="Pereira M."/>
            <person name="Perotto S."/>
            <person name="Peter M."/>
            <person name="Riley R."/>
            <person name="Sitrit Y."/>
            <person name="Stielow B."/>
            <person name="Szollosi G."/>
            <person name="Zifcakova L."/>
            <person name="Stursova M."/>
            <person name="Spatafora J.W."/>
            <person name="Tedersoo L."/>
            <person name="Vaario L.-M."/>
            <person name="Yamada A."/>
            <person name="Yan M."/>
            <person name="Wang P."/>
            <person name="Xu J."/>
            <person name="Bruns T."/>
            <person name="Baldrian P."/>
            <person name="Vilgalys R."/>
            <person name="Henrissat B."/>
            <person name="Grigoriev I.V."/>
            <person name="Hibbett D."/>
            <person name="Nagy L.G."/>
            <person name="Martin F.M."/>
        </authorList>
    </citation>
    <scope>NUCLEOTIDE SEQUENCE</scope>
    <source>
        <strain evidence="6">UH-Tt-Lm1</strain>
    </source>
</reference>
<reference evidence="6" key="1">
    <citation type="journal article" date="2020" name="Nat. Commun.">
        <title>Large-scale genome sequencing of mycorrhizal fungi provides insights into the early evolution of symbiotic traits.</title>
        <authorList>
            <person name="Miyauchi S."/>
            <person name="Kiss E."/>
            <person name="Kuo A."/>
            <person name="Drula E."/>
            <person name="Kohler A."/>
            <person name="Sanchez-Garcia M."/>
            <person name="Morin E."/>
            <person name="Andreopoulos B."/>
            <person name="Barry K.W."/>
            <person name="Bonito G."/>
            <person name="Buee M."/>
            <person name="Carver A."/>
            <person name="Chen C."/>
            <person name="Cichocki N."/>
            <person name="Clum A."/>
            <person name="Culley D."/>
            <person name="Crous P.W."/>
            <person name="Fauchery L."/>
            <person name="Girlanda M."/>
            <person name="Hayes R.D."/>
            <person name="Keri Z."/>
            <person name="LaButti K."/>
            <person name="Lipzen A."/>
            <person name="Lombard V."/>
            <person name="Magnuson J."/>
            <person name="Maillard F."/>
            <person name="Murat C."/>
            <person name="Nolan M."/>
            <person name="Ohm R.A."/>
            <person name="Pangilinan J."/>
            <person name="Pereira M.F."/>
            <person name="Perotto S."/>
            <person name="Peter M."/>
            <person name="Pfister S."/>
            <person name="Riley R."/>
            <person name="Sitrit Y."/>
            <person name="Stielow J.B."/>
            <person name="Szollosi G."/>
            <person name="Zifcakova L."/>
            <person name="Stursova M."/>
            <person name="Spatafora J.W."/>
            <person name="Tedersoo L."/>
            <person name="Vaario L.M."/>
            <person name="Yamada A."/>
            <person name="Yan M."/>
            <person name="Wang P."/>
            <person name="Xu J."/>
            <person name="Bruns T."/>
            <person name="Baldrian P."/>
            <person name="Vilgalys R."/>
            <person name="Dunand C."/>
            <person name="Henrissat B."/>
            <person name="Grigoriev I.V."/>
            <person name="Hibbett D."/>
            <person name="Nagy L.G."/>
            <person name="Martin F.M."/>
        </authorList>
    </citation>
    <scope>NUCLEOTIDE SEQUENCE</scope>
    <source>
        <strain evidence="6">UH-Tt-Lm1</strain>
    </source>
</reference>
<dbReference type="Gene3D" id="1.25.40.10">
    <property type="entry name" value="Tetratricopeptide repeat domain"/>
    <property type="match status" value="1"/>
</dbReference>
<dbReference type="Pfam" id="PF00160">
    <property type="entry name" value="Pro_isomerase"/>
    <property type="match status" value="1"/>
</dbReference>
<comment type="catalytic activity">
    <reaction evidence="1">
        <text>[protein]-peptidylproline (omega=180) = [protein]-peptidylproline (omega=0)</text>
        <dbReference type="Rhea" id="RHEA:16237"/>
        <dbReference type="Rhea" id="RHEA-COMP:10747"/>
        <dbReference type="Rhea" id="RHEA-COMP:10748"/>
        <dbReference type="ChEBI" id="CHEBI:83833"/>
        <dbReference type="ChEBI" id="CHEBI:83834"/>
        <dbReference type="EC" id="5.2.1.8"/>
    </reaction>
</comment>
<organism evidence="6 7">
    <name type="scientific">Thelephora terrestris</name>
    <dbReference type="NCBI Taxonomy" id="56493"/>
    <lineage>
        <taxon>Eukaryota</taxon>
        <taxon>Fungi</taxon>
        <taxon>Dikarya</taxon>
        <taxon>Basidiomycota</taxon>
        <taxon>Agaricomycotina</taxon>
        <taxon>Agaricomycetes</taxon>
        <taxon>Thelephorales</taxon>
        <taxon>Thelephoraceae</taxon>
        <taxon>Thelephora</taxon>
    </lineage>
</organism>
<dbReference type="InterPro" id="IPR020892">
    <property type="entry name" value="Cyclophilin-type_PPIase_CS"/>
</dbReference>
<evidence type="ECO:0000256" key="2">
    <source>
        <dbReference type="ARBA" id="ARBA00013194"/>
    </source>
</evidence>
<dbReference type="InterPro" id="IPR011990">
    <property type="entry name" value="TPR-like_helical_dom_sf"/>
</dbReference>
<dbReference type="EMBL" id="WIUZ02000004">
    <property type="protein sequence ID" value="KAF9788100.1"/>
    <property type="molecule type" value="Genomic_DNA"/>
</dbReference>
<keyword evidence="7" id="KW-1185">Reference proteome</keyword>
<keyword evidence="4 6" id="KW-0413">Isomerase</keyword>
<dbReference type="PANTHER" id="PTHR11071">
    <property type="entry name" value="PEPTIDYL-PROLYL CIS-TRANS ISOMERASE"/>
    <property type="match status" value="1"/>
</dbReference>
<dbReference type="PRINTS" id="PR00153">
    <property type="entry name" value="CSAPPISMRASE"/>
</dbReference>
<gene>
    <name evidence="6" type="ORF">BJ322DRAFT_1047015</name>
</gene>
<proteinExistence type="predicted"/>
<dbReference type="GO" id="GO:0003755">
    <property type="term" value="F:peptidyl-prolyl cis-trans isomerase activity"/>
    <property type="evidence" value="ECO:0007669"/>
    <property type="project" value="UniProtKB-KW"/>
</dbReference>
<comment type="caution">
    <text evidence="6">The sequence shown here is derived from an EMBL/GenBank/DDBJ whole genome shotgun (WGS) entry which is preliminary data.</text>
</comment>
<dbReference type="InterPro" id="IPR029000">
    <property type="entry name" value="Cyclophilin-like_dom_sf"/>
</dbReference>
<keyword evidence="3" id="KW-0697">Rotamase</keyword>
<dbReference type="PROSITE" id="PS50072">
    <property type="entry name" value="CSA_PPIASE_2"/>
    <property type="match status" value="1"/>
</dbReference>
<dbReference type="InterPro" id="IPR002130">
    <property type="entry name" value="Cyclophilin-type_PPIase_dom"/>
</dbReference>
<dbReference type="OrthoDB" id="193499at2759"/>
<sequence length="387" mass="42345">MASESDRPITYFDISIGDQPIGRVIFSLYTDLVPKTAENFRALCTGEKGVGRSGKPLHYAGSTFHRVIKSFMIQGGDFTAGDGTGGESIYGEKFEDEAFPRKHEKPFLLSMANAGANTNGSQFFITTVKTPHLDDKHVVFGEVIKGKGVVRKVEKTPTGDGDKPKSTCVITACGQLQPDDPCLAAPEAVGESGDRYEDFPEDEENIDVTKPEVALQAAKVIREAGNKLWKEGKSGDAFEKWQKAIRYLDYHPEFSTNPGPFSDDPDAPQNEEEVKTKRGFQELLSAVLLNSVLAAIKLGGTINLHTAISLANRAVGFASSDADRAKGLYRRALAHIALKEDVEAESDLVEATKLVNDQAILSELEKVRATRKANKEREKAKFKKMFS</sequence>
<accession>A0A9P6HLS5</accession>
<dbReference type="Proteomes" id="UP000736335">
    <property type="component" value="Unassembled WGS sequence"/>
</dbReference>
<feature type="domain" description="PPIase cyclophilin-type" evidence="5">
    <location>
        <begin position="11"/>
        <end position="175"/>
    </location>
</feature>
<dbReference type="Gene3D" id="2.40.100.10">
    <property type="entry name" value="Cyclophilin-like"/>
    <property type="match status" value="1"/>
</dbReference>
<dbReference type="PROSITE" id="PS00170">
    <property type="entry name" value="CSA_PPIASE_1"/>
    <property type="match status" value="1"/>
</dbReference>
<dbReference type="CDD" id="cd01926">
    <property type="entry name" value="cyclophilin_ABH_like"/>
    <property type="match status" value="1"/>
</dbReference>
<dbReference type="FunFam" id="2.40.100.10:FF:000009">
    <property type="entry name" value="Peptidyl-prolyl cis-trans isomerase D"/>
    <property type="match status" value="1"/>
</dbReference>
<evidence type="ECO:0000313" key="6">
    <source>
        <dbReference type="EMBL" id="KAF9788100.1"/>
    </source>
</evidence>
<evidence type="ECO:0000259" key="5">
    <source>
        <dbReference type="PROSITE" id="PS50072"/>
    </source>
</evidence>
<evidence type="ECO:0000256" key="1">
    <source>
        <dbReference type="ARBA" id="ARBA00000971"/>
    </source>
</evidence>
<dbReference type="GO" id="GO:0005737">
    <property type="term" value="C:cytoplasm"/>
    <property type="evidence" value="ECO:0007669"/>
    <property type="project" value="TreeGrafter"/>
</dbReference>
<name>A0A9P6HLS5_9AGAM</name>
<dbReference type="SUPFAM" id="SSF50891">
    <property type="entry name" value="Cyclophilin-like"/>
    <property type="match status" value="1"/>
</dbReference>
<protein>
    <recommendedName>
        <fullName evidence="2">peptidylprolyl isomerase</fullName>
        <ecNumber evidence="2">5.2.1.8</ecNumber>
    </recommendedName>
</protein>
<evidence type="ECO:0000256" key="3">
    <source>
        <dbReference type="ARBA" id="ARBA00023110"/>
    </source>
</evidence>
<evidence type="ECO:0000313" key="7">
    <source>
        <dbReference type="Proteomes" id="UP000736335"/>
    </source>
</evidence>
<dbReference type="AlphaFoldDB" id="A0A9P6HLS5"/>
<dbReference type="SUPFAM" id="SSF48452">
    <property type="entry name" value="TPR-like"/>
    <property type="match status" value="1"/>
</dbReference>
<evidence type="ECO:0000256" key="4">
    <source>
        <dbReference type="ARBA" id="ARBA00023235"/>
    </source>
</evidence>
<dbReference type="GO" id="GO:0016018">
    <property type="term" value="F:cyclosporin A binding"/>
    <property type="evidence" value="ECO:0007669"/>
    <property type="project" value="TreeGrafter"/>
</dbReference>
<dbReference type="EC" id="5.2.1.8" evidence="2"/>
<dbReference type="GO" id="GO:0006457">
    <property type="term" value="P:protein folding"/>
    <property type="evidence" value="ECO:0007669"/>
    <property type="project" value="InterPro"/>
</dbReference>